<protein>
    <recommendedName>
        <fullName evidence="3">Phospholipase D-like domain-containing protein</fullName>
    </recommendedName>
</protein>
<organism evidence="1 2">
    <name type="scientific">Acidithiobacillus ferrooxidans</name>
    <name type="common">Thiobacillus ferrooxidans</name>
    <dbReference type="NCBI Taxonomy" id="920"/>
    <lineage>
        <taxon>Bacteria</taxon>
        <taxon>Pseudomonadati</taxon>
        <taxon>Pseudomonadota</taxon>
        <taxon>Acidithiobacillia</taxon>
        <taxon>Acidithiobacillales</taxon>
        <taxon>Acidithiobacillaceae</taxon>
        <taxon>Acidithiobacillus</taxon>
    </lineage>
</organism>
<dbReference type="RefSeq" id="WP_064218529.1">
    <property type="nucleotide sequence ID" value="NZ_LVXZ01000049.1"/>
</dbReference>
<proteinExistence type="predicted"/>
<dbReference type="Proteomes" id="UP000078302">
    <property type="component" value="Unassembled WGS sequence"/>
</dbReference>
<evidence type="ECO:0008006" key="3">
    <source>
        <dbReference type="Google" id="ProtNLM"/>
    </source>
</evidence>
<sequence length="342" mass="38949">MKILVDSEIQRAILRCEPSKIAVAYVGTDWNTFVPDADCLGTIIVSPTFGSNPRAITDLAKRIGWDKIFFLDELHAKTYIGNVSAVIGSANLTRNGLSGERLVELCVEVNAVESLEKLNQVFDNLKKRAQKQYPTTKSKKARLKELEMSWGAAIANRIVRRENRNMRSLLDFEPLAEDHFYVLWFRPIECEYSDDVKAIQSIMVGDIHFASTDKVEKNKWALVWRITGSSTPHKTAKPHWLYIHEVFENGIIDEQYNYPKCAIQRKDLEVPSPPFEITSDVAEAFKKAIQEKEIAMYLIQEDDMDSIFSLADSLKGMPPLISKMKEYMANKANAVDAKRRRG</sequence>
<dbReference type="OrthoDB" id="7063774at2"/>
<keyword evidence="2" id="KW-1185">Reference proteome</keyword>
<evidence type="ECO:0000313" key="1">
    <source>
        <dbReference type="EMBL" id="OAP92085.1"/>
    </source>
</evidence>
<comment type="caution">
    <text evidence="1">The sequence shown here is derived from an EMBL/GenBank/DDBJ whole genome shotgun (WGS) entry which is preliminary data.</text>
</comment>
<reference evidence="1 2" key="1">
    <citation type="submission" date="2016-04" db="EMBL/GenBank/DDBJ databases">
        <title>Acidithiobacillus ferrooxidans genome sequencing and assembly.</title>
        <authorList>
            <person name="Zhou Z."/>
        </authorList>
    </citation>
    <scope>NUCLEOTIDE SEQUENCE [LARGE SCALE GENOMIC DNA]</scope>
    <source>
        <strain evidence="1 2">BY0502</strain>
    </source>
</reference>
<name>A0A179BLB1_ACIFR</name>
<gene>
    <name evidence="1" type="ORF">A4H96_04765</name>
</gene>
<accession>A0A179BLB1</accession>
<dbReference type="CDD" id="cd09117">
    <property type="entry name" value="PLDc_Bfil_DEXD_like"/>
    <property type="match status" value="1"/>
</dbReference>
<dbReference type="EMBL" id="LVXZ01000049">
    <property type="protein sequence ID" value="OAP92085.1"/>
    <property type="molecule type" value="Genomic_DNA"/>
</dbReference>
<dbReference type="Gene3D" id="3.30.870.10">
    <property type="entry name" value="Endonuclease Chain A"/>
    <property type="match status" value="1"/>
</dbReference>
<evidence type="ECO:0000313" key="2">
    <source>
        <dbReference type="Proteomes" id="UP000078302"/>
    </source>
</evidence>
<dbReference type="AlphaFoldDB" id="A0A179BLB1"/>